<dbReference type="NCBIfam" id="TIGR04256">
    <property type="entry name" value="GxxExxY"/>
    <property type="match status" value="1"/>
</dbReference>
<evidence type="ECO:0008006" key="3">
    <source>
        <dbReference type="Google" id="ProtNLM"/>
    </source>
</evidence>
<organism evidence="1 2">
    <name type="scientific">Candidatus Staskawiczbacteria bacterium RIFCSPHIGHO2_01_FULL_41_41</name>
    <dbReference type="NCBI Taxonomy" id="1802203"/>
    <lineage>
        <taxon>Bacteria</taxon>
        <taxon>Candidatus Staskawicziibacteriota</taxon>
    </lineage>
</organism>
<proteinExistence type="predicted"/>
<dbReference type="AlphaFoldDB" id="A0A1G2HVB7"/>
<evidence type="ECO:0000313" key="2">
    <source>
        <dbReference type="Proteomes" id="UP000178774"/>
    </source>
</evidence>
<accession>A0A1G2HVB7</accession>
<dbReference type="Pfam" id="PF13366">
    <property type="entry name" value="PDDEXK_3"/>
    <property type="match status" value="1"/>
</dbReference>
<evidence type="ECO:0000313" key="1">
    <source>
        <dbReference type="EMBL" id="OGZ66496.1"/>
    </source>
</evidence>
<dbReference type="InterPro" id="IPR026350">
    <property type="entry name" value="GxxExxY"/>
</dbReference>
<protein>
    <recommendedName>
        <fullName evidence="3">GxxExxY protein</fullName>
    </recommendedName>
</protein>
<sequence length="132" mass="15517">MLLYEKESYKIRKAVFNVYKELGCGHKETVYQKAFYIALLKEELKIEKEKRLPVIFDGANVGTYIPDFLIEEAIIVELKSKSFITKEDTLQFWQYLKSTNYKLGFLINFGIPGKAQIIRRVYDTARNNSLNY</sequence>
<reference evidence="1 2" key="1">
    <citation type="journal article" date="2016" name="Nat. Commun.">
        <title>Thousands of microbial genomes shed light on interconnected biogeochemical processes in an aquifer system.</title>
        <authorList>
            <person name="Anantharaman K."/>
            <person name="Brown C.T."/>
            <person name="Hug L.A."/>
            <person name="Sharon I."/>
            <person name="Castelle C.J."/>
            <person name="Probst A.J."/>
            <person name="Thomas B.C."/>
            <person name="Singh A."/>
            <person name="Wilkins M.J."/>
            <person name="Karaoz U."/>
            <person name="Brodie E.L."/>
            <person name="Williams K.H."/>
            <person name="Hubbard S.S."/>
            <person name="Banfield J.F."/>
        </authorList>
    </citation>
    <scope>NUCLEOTIDE SEQUENCE [LARGE SCALE GENOMIC DNA]</scope>
</reference>
<gene>
    <name evidence="1" type="ORF">A2822_02045</name>
</gene>
<comment type="caution">
    <text evidence="1">The sequence shown here is derived from an EMBL/GenBank/DDBJ whole genome shotgun (WGS) entry which is preliminary data.</text>
</comment>
<name>A0A1G2HVB7_9BACT</name>
<dbReference type="Proteomes" id="UP000178774">
    <property type="component" value="Unassembled WGS sequence"/>
</dbReference>
<dbReference type="EMBL" id="MHOP01000005">
    <property type="protein sequence ID" value="OGZ66496.1"/>
    <property type="molecule type" value="Genomic_DNA"/>
</dbReference>